<dbReference type="Pfam" id="PF07883">
    <property type="entry name" value="Cupin_2"/>
    <property type="match status" value="1"/>
</dbReference>
<evidence type="ECO:0000259" key="1">
    <source>
        <dbReference type="Pfam" id="PF07883"/>
    </source>
</evidence>
<name>A0A0M0BUA3_9ARCH</name>
<protein>
    <recommendedName>
        <fullName evidence="1">Cupin type-2 domain-containing protein</fullName>
    </recommendedName>
</protein>
<reference evidence="2 3" key="1">
    <citation type="submission" date="2015-06" db="EMBL/GenBank/DDBJ databases">
        <title>New insights into the roles of widespread benthic archaea in carbon and nitrogen cycling.</title>
        <authorList>
            <person name="Lazar C.S."/>
            <person name="Baker B.J."/>
            <person name="Seitz K.W."/>
            <person name="Hyde A.S."/>
            <person name="Dick G.J."/>
            <person name="Hinrichs K.-U."/>
            <person name="Teske A.P."/>
        </authorList>
    </citation>
    <scope>NUCLEOTIDE SEQUENCE [LARGE SCALE GENOMIC DNA]</scope>
    <source>
        <strain evidence="2">SG8-32-1</strain>
    </source>
</reference>
<dbReference type="InterPro" id="IPR014710">
    <property type="entry name" value="RmlC-like_jellyroll"/>
</dbReference>
<gene>
    <name evidence="2" type="ORF">AC477_03285</name>
</gene>
<sequence length="110" mass="12752">MLSFQLDSLQSKELSKDVLVRLVHGTELTLNYFELKNQDVKIQFHTHPVEHLVVVLEGKLEFIFETQKLILKKKDCLFVPAKTRHTAQVINGPVKALEIYPAAKDEYYNK</sequence>
<proteinExistence type="predicted"/>
<comment type="caution">
    <text evidence="2">The sequence shown here is derived from an EMBL/GenBank/DDBJ whole genome shotgun (WGS) entry which is preliminary data.</text>
</comment>
<dbReference type="InterPro" id="IPR013096">
    <property type="entry name" value="Cupin_2"/>
</dbReference>
<dbReference type="Proteomes" id="UP000037237">
    <property type="component" value="Unassembled WGS sequence"/>
</dbReference>
<dbReference type="EMBL" id="LFWU01000074">
    <property type="protein sequence ID" value="KON32203.1"/>
    <property type="molecule type" value="Genomic_DNA"/>
</dbReference>
<dbReference type="Gene3D" id="2.60.120.10">
    <property type="entry name" value="Jelly Rolls"/>
    <property type="match status" value="1"/>
</dbReference>
<organism evidence="2 3">
    <name type="scientific">miscellaneous Crenarchaeota group-1 archaeon SG8-32-1</name>
    <dbReference type="NCBI Taxonomy" id="1685124"/>
    <lineage>
        <taxon>Archaea</taxon>
        <taxon>Candidatus Bathyarchaeota</taxon>
        <taxon>MCG-1</taxon>
    </lineage>
</organism>
<dbReference type="AlphaFoldDB" id="A0A0M0BUA3"/>
<accession>A0A0M0BUA3</accession>
<dbReference type="InterPro" id="IPR011051">
    <property type="entry name" value="RmlC_Cupin_sf"/>
</dbReference>
<evidence type="ECO:0000313" key="3">
    <source>
        <dbReference type="Proteomes" id="UP000037237"/>
    </source>
</evidence>
<evidence type="ECO:0000313" key="2">
    <source>
        <dbReference type="EMBL" id="KON32203.1"/>
    </source>
</evidence>
<dbReference type="SUPFAM" id="SSF51182">
    <property type="entry name" value="RmlC-like cupins"/>
    <property type="match status" value="1"/>
</dbReference>
<feature type="domain" description="Cupin type-2" evidence="1">
    <location>
        <begin position="32"/>
        <end position="100"/>
    </location>
</feature>